<protein>
    <recommendedName>
        <fullName evidence="5">L-lysine N6-monooxygenase MbtG</fullName>
        <ecNumber evidence="4">1.14.13.59</ecNumber>
    </recommendedName>
    <alternativeName>
        <fullName evidence="14">Lysine 6-N-hydroxylase</fullName>
    </alternativeName>
    <alternativeName>
        <fullName evidence="13">Lysine N6-hydroxylase</fullName>
    </alternativeName>
    <alternativeName>
        <fullName evidence="11">Lysine-N-oxygenase</fullName>
    </alternativeName>
    <alternativeName>
        <fullName evidence="12">Mycobactin synthase protein G</fullName>
    </alternativeName>
</protein>
<dbReference type="GO" id="GO:0047091">
    <property type="term" value="F:L-lysine 6-monooxygenase (NADPH) activity"/>
    <property type="evidence" value="ECO:0007669"/>
    <property type="project" value="UniProtKB-EC"/>
</dbReference>
<evidence type="ECO:0000313" key="17">
    <source>
        <dbReference type="Proteomes" id="UP000440096"/>
    </source>
</evidence>
<sequence length="427" mass="47001">MTLDLAGVGIGPVNLSLAALADPVPDLSVAMFERRKEFRWHPGLLIEGATIQVPFLADLVTLADPTHPLSFLNYLRDRDRLFPFYFAEKFHIARTEYDDYCRWAADRLGSCRFGIEVTGIDWRDGAFRLSTGDSEPVAARNVVLGVGSSPYVPEPLHPLVSDPTAPVVHSADYLTERERLLAAPTVVVVGSGQSGAEVFLDLLRRRGRPDGLRWIARTEAFAPMEYSKLGLEQFTPDYTRFFHGLAESTRDTLLPAQWQLYKGIDSATMAEIHGELYRLSIGGGWPQVTMTPGAEVVSASIVDGRIVLGLRHRHQGTSAVWQADAVVAATGYTETSVERLLGPLADRLRTDASGRPVVDADYRLRLDGVTGSVFVQNAERHTHGVGTPDLGLAAWRAASIVNSVCGREIYRRPSRTAFTRFGLTEEK</sequence>
<keyword evidence="7" id="KW-0274">FAD</keyword>
<accession>A0A6N7YPK5</accession>
<evidence type="ECO:0000256" key="14">
    <source>
        <dbReference type="ARBA" id="ARBA00032738"/>
    </source>
</evidence>
<dbReference type="Pfam" id="PF13434">
    <property type="entry name" value="Lys_Orn_oxgnase"/>
    <property type="match status" value="1"/>
</dbReference>
<dbReference type="SUPFAM" id="SSF51905">
    <property type="entry name" value="FAD/NAD(P)-binding domain"/>
    <property type="match status" value="2"/>
</dbReference>
<evidence type="ECO:0000256" key="10">
    <source>
        <dbReference type="ARBA" id="ARBA00023033"/>
    </source>
</evidence>
<evidence type="ECO:0000256" key="3">
    <source>
        <dbReference type="ARBA" id="ARBA00007588"/>
    </source>
</evidence>
<reference evidence="16 17" key="1">
    <citation type="submission" date="2019-11" db="EMBL/GenBank/DDBJ databases">
        <title>Draft genome of Amycolatopsis RM579.</title>
        <authorList>
            <person name="Duangmal K."/>
            <person name="Mingma R."/>
        </authorList>
    </citation>
    <scope>NUCLEOTIDE SEQUENCE [LARGE SCALE GENOMIC DNA]</scope>
    <source>
        <strain evidence="16 17">RM579</strain>
    </source>
</reference>
<evidence type="ECO:0000256" key="4">
    <source>
        <dbReference type="ARBA" id="ARBA00013076"/>
    </source>
</evidence>
<dbReference type="PANTHER" id="PTHR42802:SF1">
    <property type="entry name" value="L-ORNITHINE N(5)-MONOOXYGENASE"/>
    <property type="match status" value="1"/>
</dbReference>
<evidence type="ECO:0000256" key="5">
    <source>
        <dbReference type="ARBA" id="ARBA00016406"/>
    </source>
</evidence>
<keyword evidence="6" id="KW-0285">Flavoprotein</keyword>
<evidence type="ECO:0000256" key="1">
    <source>
        <dbReference type="ARBA" id="ARBA00001974"/>
    </source>
</evidence>
<evidence type="ECO:0000256" key="15">
    <source>
        <dbReference type="ARBA" id="ARBA00048407"/>
    </source>
</evidence>
<comment type="catalytic activity">
    <reaction evidence="15">
        <text>L-lysine + NADPH + O2 = N(6)-hydroxy-L-lysine + NADP(+) + H2O</text>
        <dbReference type="Rhea" id="RHEA:23228"/>
        <dbReference type="ChEBI" id="CHEBI:15377"/>
        <dbReference type="ChEBI" id="CHEBI:15379"/>
        <dbReference type="ChEBI" id="CHEBI:32551"/>
        <dbReference type="ChEBI" id="CHEBI:57783"/>
        <dbReference type="ChEBI" id="CHEBI:57820"/>
        <dbReference type="ChEBI" id="CHEBI:58349"/>
        <dbReference type="EC" id="1.14.13.59"/>
    </reaction>
</comment>
<dbReference type="PANTHER" id="PTHR42802">
    <property type="entry name" value="MONOOXYGENASE"/>
    <property type="match status" value="1"/>
</dbReference>
<evidence type="ECO:0000256" key="12">
    <source>
        <dbReference type="ARBA" id="ARBA00031158"/>
    </source>
</evidence>
<evidence type="ECO:0000256" key="13">
    <source>
        <dbReference type="ARBA" id="ARBA00032493"/>
    </source>
</evidence>
<comment type="pathway">
    <text evidence="2">Siderophore biosynthesis.</text>
</comment>
<comment type="cofactor">
    <cofactor evidence="1">
        <name>FAD</name>
        <dbReference type="ChEBI" id="CHEBI:57692"/>
    </cofactor>
</comment>
<gene>
    <name evidence="16" type="ORF">GKO32_08060</name>
</gene>
<comment type="similarity">
    <text evidence="3">Belongs to the lysine N(6)-hydroxylase/L-ornithine N(5)-oxygenase family.</text>
</comment>
<dbReference type="Gene3D" id="3.50.50.60">
    <property type="entry name" value="FAD/NAD(P)-binding domain"/>
    <property type="match status" value="1"/>
</dbReference>
<organism evidence="16 17">
    <name type="scientific">Amycolatopsis pithecellobii</name>
    <dbReference type="NCBI Taxonomy" id="664692"/>
    <lineage>
        <taxon>Bacteria</taxon>
        <taxon>Bacillati</taxon>
        <taxon>Actinomycetota</taxon>
        <taxon>Actinomycetes</taxon>
        <taxon>Pseudonocardiales</taxon>
        <taxon>Pseudonocardiaceae</taxon>
        <taxon>Amycolatopsis</taxon>
    </lineage>
</organism>
<dbReference type="EMBL" id="WMBA01000008">
    <property type="protein sequence ID" value="MTD53932.1"/>
    <property type="molecule type" value="Genomic_DNA"/>
</dbReference>
<evidence type="ECO:0000256" key="2">
    <source>
        <dbReference type="ARBA" id="ARBA00004924"/>
    </source>
</evidence>
<evidence type="ECO:0000256" key="7">
    <source>
        <dbReference type="ARBA" id="ARBA00022827"/>
    </source>
</evidence>
<name>A0A6N7YPK5_9PSEU</name>
<evidence type="ECO:0000313" key="16">
    <source>
        <dbReference type="EMBL" id="MTD53932.1"/>
    </source>
</evidence>
<dbReference type="Proteomes" id="UP000440096">
    <property type="component" value="Unassembled WGS sequence"/>
</dbReference>
<evidence type="ECO:0000256" key="9">
    <source>
        <dbReference type="ARBA" id="ARBA00023002"/>
    </source>
</evidence>
<keyword evidence="9" id="KW-0560">Oxidoreductase</keyword>
<evidence type="ECO:0000256" key="11">
    <source>
        <dbReference type="ARBA" id="ARBA00029939"/>
    </source>
</evidence>
<dbReference type="InterPro" id="IPR036188">
    <property type="entry name" value="FAD/NAD-bd_sf"/>
</dbReference>
<dbReference type="EC" id="1.14.13.59" evidence="4"/>
<keyword evidence="8" id="KW-0521">NADP</keyword>
<comment type="caution">
    <text evidence="16">The sequence shown here is derived from an EMBL/GenBank/DDBJ whole genome shotgun (WGS) entry which is preliminary data.</text>
</comment>
<dbReference type="InterPro" id="IPR025700">
    <property type="entry name" value="Lys/Orn_oxygenase"/>
</dbReference>
<evidence type="ECO:0000256" key="6">
    <source>
        <dbReference type="ARBA" id="ARBA00022630"/>
    </source>
</evidence>
<keyword evidence="10 16" id="KW-0503">Monooxygenase</keyword>
<proteinExistence type="inferred from homology"/>
<evidence type="ECO:0000256" key="8">
    <source>
        <dbReference type="ARBA" id="ARBA00022857"/>
    </source>
</evidence>
<dbReference type="AlphaFoldDB" id="A0A6N7YPK5"/>
<dbReference type="RefSeq" id="WP_312867641.1">
    <property type="nucleotide sequence ID" value="NZ_WMBA01000008.1"/>
</dbReference>
<keyword evidence="17" id="KW-1185">Reference proteome</keyword>